<dbReference type="InterPro" id="IPR025303">
    <property type="entry name" value="PdaC"/>
</dbReference>
<dbReference type="RefSeq" id="WP_006783089.1">
    <property type="nucleotide sequence ID" value="NZ_CP040506.1"/>
</dbReference>
<comment type="caution">
    <text evidence="5">The sequence shown here is derived from an EMBL/GenBank/DDBJ whole genome shotgun (WGS) entry which is preliminary data.</text>
</comment>
<proteinExistence type="predicted"/>
<evidence type="ECO:0008006" key="7">
    <source>
        <dbReference type="Google" id="ProtNLM"/>
    </source>
</evidence>
<dbReference type="PROSITE" id="PS51257">
    <property type="entry name" value="PROKAR_LIPOPROTEIN"/>
    <property type="match status" value="1"/>
</dbReference>
<gene>
    <name evidence="5" type="ORF">HMPREF9473_05101</name>
</gene>
<dbReference type="InterPro" id="IPR037126">
    <property type="entry name" value="PdaC/RsiV-like_sf"/>
</dbReference>
<feature type="domain" description="Deacetylase PdaC" evidence="4">
    <location>
        <begin position="94"/>
        <end position="184"/>
    </location>
</feature>
<dbReference type="Pfam" id="PF13739">
    <property type="entry name" value="PdaC"/>
    <property type="match status" value="1"/>
</dbReference>
<evidence type="ECO:0000313" key="6">
    <source>
        <dbReference type="Proteomes" id="UP000005384"/>
    </source>
</evidence>
<dbReference type="InterPro" id="IPR021729">
    <property type="entry name" value="DUF3298"/>
</dbReference>
<reference evidence="5 6" key="1">
    <citation type="submission" date="2011-08" db="EMBL/GenBank/DDBJ databases">
        <title>The Genome Sequence of Clostridium hathewayi WAL-18680.</title>
        <authorList>
            <consortium name="The Broad Institute Genome Sequencing Platform"/>
            <person name="Earl A."/>
            <person name="Ward D."/>
            <person name="Feldgarden M."/>
            <person name="Gevers D."/>
            <person name="Finegold S.M."/>
            <person name="Summanen P.H."/>
            <person name="Molitoris D.R."/>
            <person name="Song M."/>
            <person name="Daigneault M."/>
            <person name="Allen-Vercoe E."/>
            <person name="Young S.K."/>
            <person name="Zeng Q."/>
            <person name="Gargeya S."/>
            <person name="Fitzgerald M."/>
            <person name="Haas B."/>
            <person name="Abouelleil A."/>
            <person name="Alvarado L."/>
            <person name="Arachchi H.M."/>
            <person name="Berlin A."/>
            <person name="Brown A."/>
            <person name="Chapman S.B."/>
            <person name="Chen Z."/>
            <person name="Dunbar C."/>
            <person name="Freedman E."/>
            <person name="Gearin G."/>
            <person name="Gellesch M."/>
            <person name="Goldberg J."/>
            <person name="Griggs A."/>
            <person name="Gujja S."/>
            <person name="Heiman D."/>
            <person name="Howarth C."/>
            <person name="Larson L."/>
            <person name="Lui A."/>
            <person name="MacDonald P.J.P."/>
            <person name="Montmayeur A."/>
            <person name="Murphy C."/>
            <person name="Neiman D."/>
            <person name="Pearson M."/>
            <person name="Priest M."/>
            <person name="Roberts A."/>
            <person name="Saif S."/>
            <person name="Shea T."/>
            <person name="Shenoy N."/>
            <person name="Sisk P."/>
            <person name="Stolte C."/>
            <person name="Sykes S."/>
            <person name="Wortman J."/>
            <person name="Nusbaum C."/>
            <person name="Birren B."/>
        </authorList>
    </citation>
    <scope>NUCLEOTIDE SEQUENCE [LARGE SCALE GENOMIC DNA]</scope>
    <source>
        <strain evidence="5 6">WAL-18680</strain>
    </source>
</reference>
<feature type="region of interest" description="Disordered" evidence="1">
    <location>
        <begin position="29"/>
        <end position="76"/>
    </location>
</feature>
<dbReference type="Pfam" id="PF11738">
    <property type="entry name" value="DUF3298"/>
    <property type="match status" value="1"/>
</dbReference>
<organism evidence="5 6">
    <name type="scientific">Hungatella hathewayi WAL-18680</name>
    <dbReference type="NCBI Taxonomy" id="742737"/>
    <lineage>
        <taxon>Bacteria</taxon>
        <taxon>Bacillati</taxon>
        <taxon>Bacillota</taxon>
        <taxon>Clostridia</taxon>
        <taxon>Lachnospirales</taxon>
        <taxon>Lachnospiraceae</taxon>
        <taxon>Hungatella</taxon>
    </lineage>
</organism>
<dbReference type="Gene3D" id="3.90.640.20">
    <property type="entry name" value="Heat-shock cognate protein, ATPase"/>
    <property type="match status" value="1"/>
</dbReference>
<dbReference type="AlphaFoldDB" id="G5INM3"/>
<dbReference type="EMBL" id="ADLN01000128">
    <property type="protein sequence ID" value="EHI56897.1"/>
    <property type="molecule type" value="Genomic_DNA"/>
</dbReference>
<evidence type="ECO:0000259" key="4">
    <source>
        <dbReference type="Pfam" id="PF13739"/>
    </source>
</evidence>
<feature type="domain" description="DUF3298" evidence="3">
    <location>
        <begin position="212"/>
        <end position="287"/>
    </location>
</feature>
<dbReference type="OrthoDB" id="5637at2"/>
<evidence type="ECO:0000259" key="3">
    <source>
        <dbReference type="Pfam" id="PF11738"/>
    </source>
</evidence>
<dbReference type="HOGENOM" id="CLU_511691_0_0_9"/>
<evidence type="ECO:0000313" key="5">
    <source>
        <dbReference type="EMBL" id="EHI56897.1"/>
    </source>
</evidence>
<protein>
    <recommendedName>
        <fullName evidence="7">DUF3298 domain-containing protein</fullName>
    </recommendedName>
</protein>
<evidence type="ECO:0000256" key="1">
    <source>
        <dbReference type="SAM" id="MobiDB-lite"/>
    </source>
</evidence>
<evidence type="ECO:0000256" key="2">
    <source>
        <dbReference type="SAM" id="SignalP"/>
    </source>
</evidence>
<sequence length="532" mass="59929">MMKKKMIIITALMITSVYALTACSSSKKAATPALPEETSAKIEAETTAEVDVTSDTETETAESTSPAGDEKQQQTEPIFPVIKTEYRTISADDGFILVSGQYPQIELGDNKNEQMTALINSWNKEIKNMVEQSIKEDEEGAKELREYGGTLPYEEDADVMIMRADEDVLSIRTGLYSYTGGAHGGYGISCYNYNVATGQELSLDDVISDRNALYEKILQTLNETYEKEMFFEGYEETVKDEVFEQEKDGYQPKLTWSVEPDGITVYFMQYDIAPYAAGSLSVKLPYNGNEEMFAERLFANENRVIPVAAYETTYVNVGGMRKALRLENVLENETYNNTVHIYLDDSEVSVDVEYGCSASYLIQKENGQQFLYLESKSDNDYRILHVVDLNQADPVYKGYFEYGSFYEQVPVDVECFRLSSRLDLLSTYNAERTYRVGADGMPEVLEETYHMSETRELTAKLDVPAFSGKNMDEACVIPAGTVVKLFATDGETWVDLKSGDETIYRVYVKRDWPQEIDGTSIDDCFDGIIFAG</sequence>
<dbReference type="Proteomes" id="UP000005384">
    <property type="component" value="Unassembled WGS sequence"/>
</dbReference>
<feature type="chain" id="PRO_5039638677" description="DUF3298 domain-containing protein" evidence="2">
    <location>
        <begin position="22"/>
        <end position="532"/>
    </location>
</feature>
<name>G5INM3_9FIRM</name>
<keyword evidence="6" id="KW-1185">Reference proteome</keyword>
<feature type="compositionally biased region" description="Acidic residues" evidence="1">
    <location>
        <begin position="46"/>
        <end position="60"/>
    </location>
</feature>
<dbReference type="Gene3D" id="3.30.565.40">
    <property type="entry name" value="Fervidobacterium nodosum Rt17-B1 like"/>
    <property type="match status" value="1"/>
</dbReference>
<dbReference type="PATRIC" id="fig|742737.3.peg.5095"/>
<accession>G5INM3</accession>
<keyword evidence="2" id="KW-0732">Signal</keyword>
<feature type="signal peptide" evidence="2">
    <location>
        <begin position="1"/>
        <end position="21"/>
    </location>
</feature>